<dbReference type="Gene3D" id="1.10.486.10">
    <property type="entry name" value="PCRA, domain 4"/>
    <property type="match status" value="1"/>
</dbReference>
<keyword evidence="5 10" id="KW-0067">ATP-binding</keyword>
<dbReference type="Gene3D" id="1.10.10.160">
    <property type="match status" value="1"/>
</dbReference>
<evidence type="ECO:0000256" key="2">
    <source>
        <dbReference type="ARBA" id="ARBA00022741"/>
    </source>
</evidence>
<evidence type="ECO:0000256" key="10">
    <source>
        <dbReference type="PROSITE-ProRule" id="PRU00560"/>
    </source>
</evidence>
<dbReference type="Pfam" id="PF13361">
    <property type="entry name" value="UvrD_C"/>
    <property type="match status" value="1"/>
</dbReference>
<dbReference type="PROSITE" id="PS51198">
    <property type="entry name" value="UVRD_HELICASE_ATP_BIND"/>
    <property type="match status" value="1"/>
</dbReference>
<dbReference type="NCBIfam" id="TIGR01073">
    <property type="entry name" value="pcrA"/>
    <property type="match status" value="1"/>
</dbReference>
<sequence length="825" mass="91083">MSSLFDDSFLADLQAQRGPADEPPPPPEDDHVPEQVPDDLFGGKFDVPPDRDTHYRDGAPRPVVDTAALLEGLNDNQRAAVVHSGSPLLIVAGAGSGKTRVLTHRIAHLLAERDVHPGQILAITFTNKAAGEMKERVEQLVGPRANAMWVMTFHSACVRILRRESKKLGFTSSFSIYDAADSKRLMALVCRDLDLDPKRFPPKSFSAKISNLKNELIDEEDFAAQASDGFEKTLAQAYAMYQSRLREANALDFDDLIMTTVNLLRAFPDVAEHYRRRFRHVLVDEYQDTNHAQYALVRELVGTSEHPVDVPPEAEVPPAELCVVGDADQSIYAFRGATIRNILQFEEDYPDATTILLEQNYRSTQTILSAANAVIERNESRRPKNLWTNAGTGAQITGYVADTEHDEAQFVAEEIDRLTDAGEAKAGDVAVFYRTNAQSRVFEEIFIRVGLPYKVVGGVRFYERKEVRDVLAYLRVLANPEDSVPLRRILNVPKRGIGDRAEAMIDALSQREKISFPQALKRVDEAYGMAARSTNAVRRFNALMEDLRTIVESGAGPATVLEAVLERTGYLAELQASTDPQDETRIENLQELAAVAMEFEQERGEDEQGTLADFLEQVALVADSDQIPDEEDGDGVITLMTLHTAKGLEFPVVFLTGMEDGVFPHMRALGQTKELEEERRLAYVGITRARERLYLTRSTMRSAWGQPSYNPPSRFLEEIPPTHLEWKRTGATAPASSGPVSAVAASLSSSRSRSSASGASGFATRRTSEKPVVALAAGDRVTHDQFGLGTVVAVKGTGANAEATIDFGDTKPKRLLLRYAPVEKL</sequence>
<dbReference type="InterPro" id="IPR005751">
    <property type="entry name" value="ATP-dep_DNA_helicase_PcrA"/>
</dbReference>
<dbReference type="Proteomes" id="UP001501115">
    <property type="component" value="Unassembled WGS sequence"/>
</dbReference>
<dbReference type="SUPFAM" id="SSF52540">
    <property type="entry name" value="P-loop containing nucleoside triphosphate hydrolases"/>
    <property type="match status" value="1"/>
</dbReference>
<dbReference type="PANTHER" id="PTHR11070">
    <property type="entry name" value="UVRD / RECB / PCRA DNA HELICASE FAMILY MEMBER"/>
    <property type="match status" value="1"/>
</dbReference>
<dbReference type="PANTHER" id="PTHR11070:SF2">
    <property type="entry name" value="ATP-DEPENDENT DNA HELICASE SRS2"/>
    <property type="match status" value="1"/>
</dbReference>
<feature type="region of interest" description="Disordered" evidence="12">
    <location>
        <begin position="1"/>
        <end position="60"/>
    </location>
</feature>
<dbReference type="InterPro" id="IPR013986">
    <property type="entry name" value="DExx_box_DNA_helicase_dom_sf"/>
</dbReference>
<dbReference type="CDD" id="cd18807">
    <property type="entry name" value="SF1_C_UvrD"/>
    <property type="match status" value="1"/>
</dbReference>
<feature type="domain" description="UvrD-like helicase ATP-binding" evidence="13">
    <location>
        <begin position="71"/>
        <end position="364"/>
    </location>
</feature>
<feature type="region of interest" description="Disordered" evidence="12">
    <location>
        <begin position="744"/>
        <end position="764"/>
    </location>
</feature>
<dbReference type="InterPro" id="IPR014017">
    <property type="entry name" value="DNA_helicase_UvrD-like_C"/>
</dbReference>
<evidence type="ECO:0000259" key="14">
    <source>
        <dbReference type="PROSITE" id="PS51217"/>
    </source>
</evidence>
<evidence type="ECO:0000256" key="7">
    <source>
        <dbReference type="ARBA" id="ARBA00023235"/>
    </source>
</evidence>
<evidence type="ECO:0000256" key="11">
    <source>
        <dbReference type="RuleBase" id="RU364053"/>
    </source>
</evidence>
<keyword evidence="3 10" id="KW-0378">Hydrolase</keyword>
<feature type="domain" description="UvrD-like helicase C-terminal" evidence="14">
    <location>
        <begin position="365"/>
        <end position="647"/>
    </location>
</feature>
<keyword evidence="16" id="KW-1185">Reference proteome</keyword>
<dbReference type="EMBL" id="BAABET010000002">
    <property type="protein sequence ID" value="GAA4300384.1"/>
    <property type="molecule type" value="Genomic_DNA"/>
</dbReference>
<dbReference type="EC" id="5.6.2.4" evidence="11"/>
<dbReference type="GO" id="GO:0004386">
    <property type="term" value="F:helicase activity"/>
    <property type="evidence" value="ECO:0007669"/>
    <property type="project" value="UniProtKB-KW"/>
</dbReference>
<dbReference type="PROSITE" id="PS51217">
    <property type="entry name" value="UVRD_HELICASE_CTER"/>
    <property type="match status" value="1"/>
</dbReference>
<keyword evidence="2 10" id="KW-0547">Nucleotide-binding</keyword>
<keyword evidence="6 11" id="KW-0238">DNA-binding</keyword>
<comment type="catalytic activity">
    <reaction evidence="8">
        <text>Couples ATP hydrolysis with the unwinding of duplex DNA by translocating in the 3'-5' direction.</text>
        <dbReference type="EC" id="5.6.2.4"/>
    </reaction>
</comment>
<feature type="binding site" evidence="10">
    <location>
        <begin position="92"/>
        <end position="99"/>
    </location>
    <ligand>
        <name>ATP</name>
        <dbReference type="ChEBI" id="CHEBI:30616"/>
    </ligand>
</feature>
<evidence type="ECO:0000256" key="9">
    <source>
        <dbReference type="ARBA" id="ARBA00048988"/>
    </source>
</evidence>
<comment type="similarity">
    <text evidence="1 11">Belongs to the helicase family. UvrD subfamily.</text>
</comment>
<evidence type="ECO:0000313" key="16">
    <source>
        <dbReference type="Proteomes" id="UP001501115"/>
    </source>
</evidence>
<proteinExistence type="inferred from homology"/>
<dbReference type="InterPro" id="IPR027417">
    <property type="entry name" value="P-loop_NTPase"/>
</dbReference>
<evidence type="ECO:0000256" key="3">
    <source>
        <dbReference type="ARBA" id="ARBA00022801"/>
    </source>
</evidence>
<keyword evidence="4 10" id="KW-0347">Helicase</keyword>
<evidence type="ECO:0000259" key="13">
    <source>
        <dbReference type="PROSITE" id="PS51198"/>
    </source>
</evidence>
<evidence type="ECO:0000256" key="4">
    <source>
        <dbReference type="ARBA" id="ARBA00022806"/>
    </source>
</evidence>
<dbReference type="InterPro" id="IPR000212">
    <property type="entry name" value="DNA_helicase_UvrD/REP"/>
</dbReference>
<name>A0ABP8FCE8_9ACTN</name>
<dbReference type="CDD" id="cd17932">
    <property type="entry name" value="DEXQc_UvrD"/>
    <property type="match status" value="1"/>
</dbReference>
<protein>
    <recommendedName>
        <fullName evidence="11">ATP-dependent DNA helicase</fullName>
        <ecNumber evidence="11">5.6.2.4</ecNumber>
    </recommendedName>
</protein>
<accession>A0ABP8FCE8</accession>
<evidence type="ECO:0000256" key="5">
    <source>
        <dbReference type="ARBA" id="ARBA00022840"/>
    </source>
</evidence>
<keyword evidence="7" id="KW-0413">Isomerase</keyword>
<comment type="catalytic activity">
    <reaction evidence="9 11">
        <text>ATP + H2O = ADP + phosphate + H(+)</text>
        <dbReference type="Rhea" id="RHEA:13065"/>
        <dbReference type="ChEBI" id="CHEBI:15377"/>
        <dbReference type="ChEBI" id="CHEBI:15378"/>
        <dbReference type="ChEBI" id="CHEBI:30616"/>
        <dbReference type="ChEBI" id="CHEBI:43474"/>
        <dbReference type="ChEBI" id="CHEBI:456216"/>
        <dbReference type="EC" id="5.6.2.4"/>
    </reaction>
</comment>
<dbReference type="InterPro" id="IPR014016">
    <property type="entry name" value="UvrD-like_ATP-bd"/>
</dbReference>
<dbReference type="Pfam" id="PF21196">
    <property type="entry name" value="PcrA_UvrD_tudor"/>
    <property type="match status" value="1"/>
</dbReference>
<evidence type="ECO:0000256" key="6">
    <source>
        <dbReference type="ARBA" id="ARBA00023125"/>
    </source>
</evidence>
<evidence type="ECO:0000256" key="1">
    <source>
        <dbReference type="ARBA" id="ARBA00009922"/>
    </source>
</evidence>
<dbReference type="Pfam" id="PF00580">
    <property type="entry name" value="UvrD-helicase"/>
    <property type="match status" value="1"/>
</dbReference>
<reference evidence="16" key="1">
    <citation type="journal article" date="2019" name="Int. J. Syst. Evol. Microbiol.">
        <title>The Global Catalogue of Microorganisms (GCM) 10K type strain sequencing project: providing services to taxonomists for standard genome sequencing and annotation.</title>
        <authorList>
            <consortium name="The Broad Institute Genomics Platform"/>
            <consortium name="The Broad Institute Genome Sequencing Center for Infectious Disease"/>
            <person name="Wu L."/>
            <person name="Ma J."/>
        </authorList>
    </citation>
    <scope>NUCLEOTIDE SEQUENCE [LARGE SCALE GENOMIC DNA]</scope>
    <source>
        <strain evidence="16">JCM 31290</strain>
    </source>
</reference>
<evidence type="ECO:0000313" key="15">
    <source>
        <dbReference type="EMBL" id="GAA4300384.1"/>
    </source>
</evidence>
<comment type="caution">
    <text evidence="15">The sequence shown here is derived from an EMBL/GenBank/DDBJ whole genome shotgun (WGS) entry which is preliminary data.</text>
</comment>
<feature type="compositionally biased region" description="Basic and acidic residues" evidence="12">
    <location>
        <begin position="47"/>
        <end position="59"/>
    </location>
</feature>
<dbReference type="Gene3D" id="3.40.50.300">
    <property type="entry name" value="P-loop containing nucleotide triphosphate hydrolases"/>
    <property type="match status" value="2"/>
</dbReference>
<evidence type="ECO:0000256" key="8">
    <source>
        <dbReference type="ARBA" id="ARBA00034617"/>
    </source>
</evidence>
<organism evidence="15 16">
    <name type="scientific">Streptomyces venetus</name>
    <dbReference type="NCBI Taxonomy" id="1701086"/>
    <lineage>
        <taxon>Bacteria</taxon>
        <taxon>Bacillati</taxon>
        <taxon>Actinomycetota</taxon>
        <taxon>Actinomycetes</taxon>
        <taxon>Kitasatosporales</taxon>
        <taxon>Streptomycetaceae</taxon>
        <taxon>Streptomyces</taxon>
    </lineage>
</organism>
<gene>
    <name evidence="15" type="primary">pcrA</name>
    <name evidence="15" type="ORF">GCM10023086_15850</name>
</gene>
<evidence type="ECO:0000256" key="12">
    <source>
        <dbReference type="SAM" id="MobiDB-lite"/>
    </source>
</evidence>
<dbReference type="RefSeq" id="WP_345660672.1">
    <property type="nucleotide sequence ID" value="NZ_BAABET010000002.1"/>
</dbReference>